<proteinExistence type="predicted"/>
<dbReference type="GO" id="GO:0003678">
    <property type="term" value="F:DNA helicase activity"/>
    <property type="evidence" value="ECO:0007669"/>
    <property type="project" value="TreeGrafter"/>
</dbReference>
<comment type="caution">
    <text evidence="5">The sequence shown here is derived from an EMBL/GenBank/DDBJ whole genome shotgun (WGS) entry which is preliminary data.</text>
</comment>
<dbReference type="PANTHER" id="PTHR47961:SF4">
    <property type="entry name" value="ACTIVATING SIGNAL COINTEGRATOR 1 COMPLEX SUBUNIT 3"/>
    <property type="match status" value="1"/>
</dbReference>
<reference evidence="5" key="2">
    <citation type="journal article" date="2023" name="Proc. Natl. Acad. Sci. U.S.A.">
        <title>A global phylogenomic analysis of the shiitake genus Lentinula.</title>
        <authorList>
            <person name="Sierra-Patev S."/>
            <person name="Min B."/>
            <person name="Naranjo-Ortiz M."/>
            <person name="Looney B."/>
            <person name="Konkel Z."/>
            <person name="Slot J.C."/>
            <person name="Sakamoto Y."/>
            <person name="Steenwyk J.L."/>
            <person name="Rokas A."/>
            <person name="Carro J."/>
            <person name="Camarero S."/>
            <person name="Ferreira P."/>
            <person name="Molpeceres G."/>
            <person name="Ruiz-Duenas F.J."/>
            <person name="Serrano A."/>
            <person name="Henrissat B."/>
            <person name="Drula E."/>
            <person name="Hughes K.W."/>
            <person name="Mata J.L."/>
            <person name="Ishikawa N.K."/>
            <person name="Vargas-Isla R."/>
            <person name="Ushijima S."/>
            <person name="Smith C.A."/>
            <person name="Donoghue J."/>
            <person name="Ahrendt S."/>
            <person name="Andreopoulos W."/>
            <person name="He G."/>
            <person name="LaButti K."/>
            <person name="Lipzen A."/>
            <person name="Ng V."/>
            <person name="Riley R."/>
            <person name="Sandor L."/>
            <person name="Barry K."/>
            <person name="Martinez A.T."/>
            <person name="Xiao Y."/>
            <person name="Gibbons J.G."/>
            <person name="Terashima K."/>
            <person name="Grigoriev I.V."/>
            <person name="Hibbett D."/>
        </authorList>
    </citation>
    <scope>NUCLEOTIDE SEQUENCE</scope>
    <source>
        <strain evidence="5">ET3784</strain>
    </source>
</reference>
<evidence type="ECO:0000256" key="1">
    <source>
        <dbReference type="ARBA" id="ARBA00022741"/>
    </source>
</evidence>
<evidence type="ECO:0000313" key="6">
    <source>
        <dbReference type="Proteomes" id="UP001176059"/>
    </source>
</evidence>
<evidence type="ECO:0000313" key="5">
    <source>
        <dbReference type="EMBL" id="KAJ3732738.1"/>
    </source>
</evidence>
<evidence type="ECO:0000256" key="3">
    <source>
        <dbReference type="ARBA" id="ARBA00022806"/>
    </source>
</evidence>
<dbReference type="AlphaFoldDB" id="A0AA38N1P8"/>
<dbReference type="EMBL" id="JANVFO010000022">
    <property type="protein sequence ID" value="KAJ3732738.1"/>
    <property type="molecule type" value="Genomic_DNA"/>
</dbReference>
<keyword evidence="2" id="KW-0378">Hydrolase</keyword>
<dbReference type="SUPFAM" id="SSF52540">
    <property type="entry name" value="P-loop containing nucleoside triphosphate hydrolases"/>
    <property type="match status" value="1"/>
</dbReference>
<accession>A0AA38N1P8</accession>
<sequence length="82" mass="8864">MGYTLVKNLGEVPPDINKLNNVSYQTVHALERDSQSISDPTLKDLLPFEIAIHHAGLSRADRSLVEGLFSGGSLSLLISTTT</sequence>
<dbReference type="Proteomes" id="UP001176059">
    <property type="component" value="Unassembled WGS sequence"/>
</dbReference>
<name>A0AA38N1P8_9AGAR</name>
<reference evidence="5" key="1">
    <citation type="submission" date="2022-08" db="EMBL/GenBank/DDBJ databases">
        <authorList>
            <consortium name="DOE Joint Genome Institute"/>
            <person name="Min B."/>
            <person name="Sierra-Patev S."/>
            <person name="Naranjo-Ortiz M."/>
            <person name="Looney B."/>
            <person name="Konkel Z."/>
            <person name="Slot J.C."/>
            <person name="Sakamoto Y."/>
            <person name="Steenwyk J.L."/>
            <person name="Rokas A."/>
            <person name="Carro J."/>
            <person name="Camarero S."/>
            <person name="Ferreira P."/>
            <person name="Molpeceres G."/>
            <person name="Ruiz-duenas F.J."/>
            <person name="Serrano A."/>
            <person name="Henrissat B."/>
            <person name="Drula E."/>
            <person name="Hughes K.W."/>
            <person name="Mata J.L."/>
            <person name="Ishikawa N.K."/>
            <person name="Vargas-Isla R."/>
            <person name="Ushijima S."/>
            <person name="Smith C.A."/>
            <person name="Ahrendt S."/>
            <person name="Andreopoulos W."/>
            <person name="He G."/>
            <person name="LaButti K."/>
            <person name="Lipzen A."/>
            <person name="Ng V."/>
            <person name="Riley R."/>
            <person name="Sandor L."/>
            <person name="Barry K."/>
            <person name="Martinez A.T."/>
            <person name="Xiao Y."/>
            <person name="Gibbons J.G."/>
            <person name="Terashima K."/>
            <person name="Hibbett D.S."/>
            <person name="Grigoriev I.V."/>
        </authorList>
    </citation>
    <scope>NUCLEOTIDE SEQUENCE</scope>
    <source>
        <strain evidence="5">ET3784</strain>
    </source>
</reference>
<keyword evidence="4" id="KW-0067">ATP-binding</keyword>
<dbReference type="InterPro" id="IPR027417">
    <property type="entry name" value="P-loop_NTPase"/>
</dbReference>
<dbReference type="Gene3D" id="3.40.50.300">
    <property type="entry name" value="P-loop containing nucleotide triphosphate hydrolases"/>
    <property type="match status" value="1"/>
</dbReference>
<dbReference type="GO" id="GO:0005524">
    <property type="term" value="F:ATP binding"/>
    <property type="evidence" value="ECO:0007669"/>
    <property type="project" value="UniProtKB-KW"/>
</dbReference>
<evidence type="ECO:0000256" key="2">
    <source>
        <dbReference type="ARBA" id="ARBA00022801"/>
    </source>
</evidence>
<dbReference type="GO" id="GO:0016787">
    <property type="term" value="F:hydrolase activity"/>
    <property type="evidence" value="ECO:0007669"/>
    <property type="project" value="UniProtKB-KW"/>
</dbReference>
<keyword evidence="3" id="KW-0347">Helicase</keyword>
<keyword evidence="6" id="KW-1185">Reference proteome</keyword>
<evidence type="ECO:0000256" key="4">
    <source>
        <dbReference type="ARBA" id="ARBA00022840"/>
    </source>
</evidence>
<dbReference type="InterPro" id="IPR050474">
    <property type="entry name" value="Hel308_SKI2-like"/>
</dbReference>
<protein>
    <submittedName>
        <fullName evidence="5">Uncharacterized protein</fullName>
    </submittedName>
</protein>
<dbReference type="PANTHER" id="PTHR47961">
    <property type="entry name" value="DNA POLYMERASE THETA, PUTATIVE (AFU_ORTHOLOGUE AFUA_1G05260)-RELATED"/>
    <property type="match status" value="1"/>
</dbReference>
<gene>
    <name evidence="5" type="ORF">DFJ43DRAFT_1072663</name>
</gene>
<dbReference type="GO" id="GO:0000712">
    <property type="term" value="P:resolution of meiotic recombination intermediates"/>
    <property type="evidence" value="ECO:0007669"/>
    <property type="project" value="TreeGrafter"/>
</dbReference>
<dbReference type="GO" id="GO:0005634">
    <property type="term" value="C:nucleus"/>
    <property type="evidence" value="ECO:0007669"/>
    <property type="project" value="TreeGrafter"/>
</dbReference>
<organism evidence="5 6">
    <name type="scientific">Lentinula guzmanii</name>
    <dbReference type="NCBI Taxonomy" id="2804957"/>
    <lineage>
        <taxon>Eukaryota</taxon>
        <taxon>Fungi</taxon>
        <taxon>Dikarya</taxon>
        <taxon>Basidiomycota</taxon>
        <taxon>Agaricomycotina</taxon>
        <taxon>Agaricomycetes</taxon>
        <taxon>Agaricomycetidae</taxon>
        <taxon>Agaricales</taxon>
        <taxon>Marasmiineae</taxon>
        <taxon>Omphalotaceae</taxon>
        <taxon>Lentinula</taxon>
    </lineage>
</organism>
<keyword evidence="1" id="KW-0547">Nucleotide-binding</keyword>